<comment type="similarity">
    <text evidence="1">Belongs to the class-A beta-lactamase family.</text>
</comment>
<dbReference type="InterPro" id="IPR001466">
    <property type="entry name" value="Beta-lactam-related"/>
</dbReference>
<dbReference type="EMBL" id="QGMF01000549">
    <property type="protein sequence ID" value="TVY15157.1"/>
    <property type="molecule type" value="Genomic_DNA"/>
</dbReference>
<proteinExistence type="inferred from homology"/>
<evidence type="ECO:0000313" key="5">
    <source>
        <dbReference type="Proteomes" id="UP000469559"/>
    </source>
</evidence>
<protein>
    <submittedName>
        <fullName evidence="4">Acyltransferase LovD</fullName>
    </submittedName>
</protein>
<sequence length="303" mass="33104">MASETFEQRIERACSDKEIPGILLVGDDREGNFRYEEVFGNRSLKDPSKGDPMTKDATMWMASCSKFPTSVAVMQCVERGQLNLDDDVTGLLPELKGLPILTKFDEGDTQPTITENTKPITLRTGGTTPFGTAADPEAPVEYTENRGWSRDMLDCSGGAGLFGNVIDYQKLLHSICADDGKLLKKETVDYMFQDHLSAASKAVFNTTLENPALREILGGGVMAGMEITHGLGGMIFLKDVEGGRRAGTIAWGGYPNLLWFCDRKAGLSGIAGSQMIPSGDPKFNRLFALWEQELYKRAGKGKL</sequence>
<evidence type="ECO:0000259" key="3">
    <source>
        <dbReference type="Pfam" id="PF00144"/>
    </source>
</evidence>
<dbReference type="PANTHER" id="PTHR43283">
    <property type="entry name" value="BETA-LACTAMASE-RELATED"/>
    <property type="match status" value="1"/>
</dbReference>
<dbReference type="PANTHER" id="PTHR43283:SF17">
    <property type="entry name" value="(LOVD), PUTATIVE (AFU_ORTHOLOGUE AFUA_5G00920)-RELATED"/>
    <property type="match status" value="1"/>
</dbReference>
<dbReference type="GO" id="GO:0016787">
    <property type="term" value="F:hydrolase activity"/>
    <property type="evidence" value="ECO:0007669"/>
    <property type="project" value="UniProtKB-KW"/>
</dbReference>
<name>A0A8T9B5Z4_9HELO</name>
<dbReference type="Pfam" id="PF00144">
    <property type="entry name" value="Beta-lactamase"/>
    <property type="match status" value="1"/>
</dbReference>
<dbReference type="Proteomes" id="UP000469559">
    <property type="component" value="Unassembled WGS sequence"/>
</dbReference>
<dbReference type="GO" id="GO:0016746">
    <property type="term" value="F:acyltransferase activity"/>
    <property type="evidence" value="ECO:0007669"/>
    <property type="project" value="UniProtKB-KW"/>
</dbReference>
<dbReference type="InterPro" id="IPR012338">
    <property type="entry name" value="Beta-lactam/transpept-like"/>
</dbReference>
<evidence type="ECO:0000256" key="2">
    <source>
        <dbReference type="ARBA" id="ARBA00022801"/>
    </source>
</evidence>
<keyword evidence="5" id="KW-1185">Reference proteome</keyword>
<dbReference type="InterPro" id="IPR050789">
    <property type="entry name" value="Diverse_Enzym_Activities"/>
</dbReference>
<keyword evidence="4" id="KW-0808">Transferase</keyword>
<dbReference type="Gene3D" id="3.40.710.10">
    <property type="entry name" value="DD-peptidase/beta-lactamase superfamily"/>
    <property type="match status" value="2"/>
</dbReference>
<reference evidence="4 5" key="1">
    <citation type="submission" date="2018-05" db="EMBL/GenBank/DDBJ databases">
        <title>Whole genome sequencing for identification of molecular markers to develop diagnostic detection tools for the regulated plant pathogen Lachnellula willkommii.</title>
        <authorList>
            <person name="Giroux E."/>
            <person name="Bilodeau G."/>
        </authorList>
    </citation>
    <scope>NUCLEOTIDE SEQUENCE [LARGE SCALE GENOMIC DNA]</scope>
    <source>
        <strain evidence="4 5">CBS 203.66</strain>
    </source>
</reference>
<keyword evidence="2" id="KW-0378">Hydrolase</keyword>
<dbReference type="SUPFAM" id="SSF56601">
    <property type="entry name" value="beta-lactamase/transpeptidase-like"/>
    <property type="match status" value="1"/>
</dbReference>
<evidence type="ECO:0000256" key="1">
    <source>
        <dbReference type="ARBA" id="ARBA00009009"/>
    </source>
</evidence>
<comment type="caution">
    <text evidence="4">The sequence shown here is derived from an EMBL/GenBank/DDBJ whole genome shotgun (WGS) entry which is preliminary data.</text>
</comment>
<accession>A0A8T9B5Z4</accession>
<feature type="domain" description="Beta-lactamase-related" evidence="3">
    <location>
        <begin position="17"/>
        <end position="109"/>
    </location>
</feature>
<dbReference type="OrthoDB" id="428260at2759"/>
<dbReference type="AlphaFoldDB" id="A0A8T9B5Z4"/>
<organism evidence="4 5">
    <name type="scientific">Lachnellula arida</name>
    <dbReference type="NCBI Taxonomy" id="1316785"/>
    <lineage>
        <taxon>Eukaryota</taxon>
        <taxon>Fungi</taxon>
        <taxon>Dikarya</taxon>
        <taxon>Ascomycota</taxon>
        <taxon>Pezizomycotina</taxon>
        <taxon>Leotiomycetes</taxon>
        <taxon>Helotiales</taxon>
        <taxon>Lachnaceae</taxon>
        <taxon>Lachnellula</taxon>
    </lineage>
</organism>
<evidence type="ECO:0000313" key="4">
    <source>
        <dbReference type="EMBL" id="TVY15157.1"/>
    </source>
</evidence>
<gene>
    <name evidence="4" type="primary">lovD_2</name>
    <name evidence="4" type="ORF">LARI1_G007544</name>
</gene>
<keyword evidence="4" id="KW-0012">Acyltransferase</keyword>